<evidence type="ECO:0000313" key="2">
    <source>
        <dbReference type="EMBL" id="GGC42681.1"/>
    </source>
</evidence>
<dbReference type="Gene3D" id="3.90.550.10">
    <property type="entry name" value="Spore Coat Polysaccharide Biosynthesis Protein SpsA, Chain A"/>
    <property type="match status" value="1"/>
</dbReference>
<name>A0ABQ1MLM0_9BACT</name>
<keyword evidence="3" id="KW-1185">Reference proteome</keyword>
<dbReference type="CDD" id="cd00761">
    <property type="entry name" value="Glyco_tranf_GTA_type"/>
    <property type="match status" value="1"/>
</dbReference>
<comment type="caution">
    <text evidence="2">The sequence shown here is derived from an EMBL/GenBank/DDBJ whole genome shotgun (WGS) entry which is preliminary data.</text>
</comment>
<evidence type="ECO:0000259" key="1">
    <source>
        <dbReference type="Pfam" id="PF00535"/>
    </source>
</evidence>
<protein>
    <recommendedName>
        <fullName evidence="1">Glycosyltransferase 2-like domain-containing protein</fullName>
    </recommendedName>
</protein>
<dbReference type="InterPro" id="IPR001173">
    <property type="entry name" value="Glyco_trans_2-like"/>
</dbReference>
<dbReference type="PANTHER" id="PTHR22916">
    <property type="entry name" value="GLYCOSYLTRANSFERASE"/>
    <property type="match status" value="1"/>
</dbReference>
<organism evidence="2 3">
    <name type="scientific">Marivirga lumbricoides</name>
    <dbReference type="NCBI Taxonomy" id="1046115"/>
    <lineage>
        <taxon>Bacteria</taxon>
        <taxon>Pseudomonadati</taxon>
        <taxon>Bacteroidota</taxon>
        <taxon>Cytophagia</taxon>
        <taxon>Cytophagales</taxon>
        <taxon>Marivirgaceae</taxon>
        <taxon>Marivirga</taxon>
    </lineage>
</organism>
<dbReference type="Proteomes" id="UP000636010">
    <property type="component" value="Unassembled WGS sequence"/>
</dbReference>
<accession>A0ABQ1MLM0</accession>
<gene>
    <name evidence="2" type="ORF">GCM10011506_30350</name>
</gene>
<dbReference type="InterPro" id="IPR029044">
    <property type="entry name" value="Nucleotide-diphossugar_trans"/>
</dbReference>
<dbReference type="RefSeq" id="WP_188465010.1">
    <property type="nucleotide sequence ID" value="NZ_BAABHU010000010.1"/>
</dbReference>
<dbReference type="EMBL" id="BMEC01000010">
    <property type="protein sequence ID" value="GGC42681.1"/>
    <property type="molecule type" value="Genomic_DNA"/>
</dbReference>
<dbReference type="SUPFAM" id="SSF53448">
    <property type="entry name" value="Nucleotide-diphospho-sugar transferases"/>
    <property type="match status" value="1"/>
</dbReference>
<feature type="domain" description="Glycosyltransferase 2-like" evidence="1">
    <location>
        <begin position="3"/>
        <end position="130"/>
    </location>
</feature>
<proteinExistence type="predicted"/>
<sequence>MISIILPFFNSEEYLKESIQSVLNQNFHDWELILVNDGSTDNSKDIARSYRDSRIYYFEQENKGVSEARNLGLRNMKGDYFCFLDSDDVLPPKSLKSRLSIFELNPNIHFVDGRVIKMDKTLNITTQEWQPTHEGNPLKDLVSLNGNCFLGLTWMIKRISGKNYQFDTNLTHSEDLLFYMKLARNGGEYSFTDDPILYYRDTPHSAMKNLKGLEHGYRFTGNSIKEWNEVDKKLLKTYQFRYKKAMFLAYLRVFQPINAILTIF</sequence>
<dbReference type="PANTHER" id="PTHR22916:SF3">
    <property type="entry name" value="UDP-GLCNAC:BETAGAL BETA-1,3-N-ACETYLGLUCOSAMINYLTRANSFERASE-LIKE PROTEIN 1"/>
    <property type="match status" value="1"/>
</dbReference>
<evidence type="ECO:0000313" key="3">
    <source>
        <dbReference type="Proteomes" id="UP000636010"/>
    </source>
</evidence>
<dbReference type="Pfam" id="PF00535">
    <property type="entry name" value="Glycos_transf_2"/>
    <property type="match status" value="1"/>
</dbReference>
<reference evidence="3" key="1">
    <citation type="journal article" date="2019" name="Int. J. Syst. Evol. Microbiol.">
        <title>The Global Catalogue of Microorganisms (GCM) 10K type strain sequencing project: providing services to taxonomists for standard genome sequencing and annotation.</title>
        <authorList>
            <consortium name="The Broad Institute Genomics Platform"/>
            <consortium name="The Broad Institute Genome Sequencing Center for Infectious Disease"/>
            <person name="Wu L."/>
            <person name="Ma J."/>
        </authorList>
    </citation>
    <scope>NUCLEOTIDE SEQUENCE [LARGE SCALE GENOMIC DNA]</scope>
    <source>
        <strain evidence="3">CGMCC 1.10832</strain>
    </source>
</reference>